<dbReference type="Gene3D" id="3.40.50.2300">
    <property type="match status" value="3"/>
</dbReference>
<dbReference type="GO" id="GO:0000976">
    <property type="term" value="F:transcription cis-regulatory region binding"/>
    <property type="evidence" value="ECO:0007669"/>
    <property type="project" value="TreeGrafter"/>
</dbReference>
<dbReference type="PROSITE" id="PS50887">
    <property type="entry name" value="GGDEF"/>
    <property type="match status" value="1"/>
</dbReference>
<proteinExistence type="predicted"/>
<dbReference type="GO" id="GO:0006355">
    <property type="term" value="P:regulation of DNA-templated transcription"/>
    <property type="evidence" value="ECO:0007669"/>
    <property type="project" value="InterPro"/>
</dbReference>
<dbReference type="Gene3D" id="6.10.250.690">
    <property type="match status" value="1"/>
</dbReference>
<dbReference type="PROSITE" id="PS50110">
    <property type="entry name" value="RESPONSE_REGULATORY"/>
    <property type="match status" value="3"/>
</dbReference>
<dbReference type="EMBL" id="AP018227">
    <property type="protein sequence ID" value="BAY84284.1"/>
    <property type="molecule type" value="Genomic_DNA"/>
</dbReference>
<evidence type="ECO:0000259" key="5">
    <source>
        <dbReference type="PROSITE" id="PS50887"/>
    </source>
</evidence>
<dbReference type="CDD" id="cd00156">
    <property type="entry name" value="REC"/>
    <property type="match status" value="2"/>
</dbReference>
<dbReference type="InterPro" id="IPR039420">
    <property type="entry name" value="WalR-like"/>
</dbReference>
<dbReference type="PROSITE" id="PS51755">
    <property type="entry name" value="OMPR_PHOB"/>
    <property type="match status" value="1"/>
</dbReference>
<dbReference type="GO" id="GO:0032993">
    <property type="term" value="C:protein-DNA complex"/>
    <property type="evidence" value="ECO:0007669"/>
    <property type="project" value="TreeGrafter"/>
</dbReference>
<dbReference type="InterPro" id="IPR016032">
    <property type="entry name" value="Sig_transdc_resp-reg_C-effctor"/>
</dbReference>
<dbReference type="PANTHER" id="PTHR48111:SF15">
    <property type="entry name" value="OMPR SUBFAMILY"/>
    <property type="match status" value="1"/>
</dbReference>
<keyword evidence="8" id="KW-1185">Reference proteome</keyword>
<dbReference type="InterPro" id="IPR043128">
    <property type="entry name" value="Rev_trsase/Diguanyl_cyclase"/>
</dbReference>
<gene>
    <name evidence="7" type="ORF">NIES267_37800</name>
</gene>
<dbReference type="SUPFAM" id="SSF47226">
    <property type="entry name" value="Histidine-containing phosphotransfer domain, HPT domain"/>
    <property type="match status" value="1"/>
</dbReference>
<dbReference type="InterPro" id="IPR008207">
    <property type="entry name" value="Sig_transdc_His_kin_Hpt_dom"/>
</dbReference>
<organism evidence="7 8">
    <name type="scientific">Calothrix parasitica NIES-267</name>
    <dbReference type="NCBI Taxonomy" id="1973488"/>
    <lineage>
        <taxon>Bacteria</taxon>
        <taxon>Bacillati</taxon>
        <taxon>Cyanobacteriota</taxon>
        <taxon>Cyanophyceae</taxon>
        <taxon>Nostocales</taxon>
        <taxon>Calotrichaceae</taxon>
        <taxon>Calothrix</taxon>
    </lineage>
</organism>
<evidence type="ECO:0000259" key="4">
    <source>
        <dbReference type="PROSITE" id="PS50110"/>
    </source>
</evidence>
<feature type="domain" description="Response regulatory" evidence="4">
    <location>
        <begin position="351"/>
        <end position="466"/>
    </location>
</feature>
<dbReference type="SMART" id="SM00267">
    <property type="entry name" value="GGDEF"/>
    <property type="match status" value="1"/>
</dbReference>
<dbReference type="GO" id="GO:0005829">
    <property type="term" value="C:cytosol"/>
    <property type="evidence" value="ECO:0007669"/>
    <property type="project" value="TreeGrafter"/>
</dbReference>
<dbReference type="PANTHER" id="PTHR48111">
    <property type="entry name" value="REGULATOR OF RPOS"/>
    <property type="match status" value="1"/>
</dbReference>
<dbReference type="InterPro" id="IPR029787">
    <property type="entry name" value="Nucleotide_cyclase"/>
</dbReference>
<dbReference type="InterPro" id="IPR000160">
    <property type="entry name" value="GGDEF_dom"/>
</dbReference>
<dbReference type="OrthoDB" id="442759at2"/>
<dbReference type="InterPro" id="IPR001867">
    <property type="entry name" value="OmpR/PhoB-type_DNA-bd"/>
</dbReference>
<sequence length="758" mass="85609">MRILLLEDDEILSDMLVKSLTHQHYIVDAVHDGESGWEYARNGNYELLIMDVGLPLLDGITLCERLRKQGCSTPILLMTAKNAIADRISGLDAGADDYLSKPLDLGEFQARVRALLRRGEVAPTAILSVGQLSLDTGTAQVAYGNQQLKLTPKEYNLLELFLRNPSRVYSRTQIVDHLWNFDDPPLEESVKAHIKGLRQKLKKVGAVDWIENVYGLGYRLNPEIGAKSQPQVTGSVTQQYSDAVEKMWLQYQDAMIQRMTVLQTAATAFQAGKLTEELQKSASKEAHKLAGVLGMFGRDTGTQLAREIEELLTQDIENILSRSKLPSLVQELDELLALSVGDGESTKDTARLLIIDSNLQLVTELQQFASTQGMNWYGVKNIQLAENWLQNHSPDLIVLSIDEQIKSEDLAFINNYSSRTPTIPVIVIAEFDKLDYRVKVAQNGGCGFLARPTVTQIWDLSQQLLERHRNFTTKILVVDDDPIFISTLRPLLKPWGIKFTSLENSQRFWEVLESVEPDLLILDVEMPEISGIELCQAVRTEQKWQSLPILFLTSHRDEETIEKVFAAGADDYLTKPVVGAELLTRINNRLERNRLLKTISTKDSQTGINNYIESKKQLDSLLTQSKNQNQENNHQENNPPVCLAILAVAEFKKINFNYGHNIGYQVLRKWGSLIQKVFRSREVLGYWGNGEFIIGMAGLNKTQAKERLTEILAILRQQIFTTSDEKRFQVTCNCTIAEYPSDGKTIHSLYQSSIFNLQ</sequence>
<evidence type="ECO:0000313" key="7">
    <source>
        <dbReference type="EMBL" id="BAY84284.1"/>
    </source>
</evidence>
<evidence type="ECO:0000256" key="1">
    <source>
        <dbReference type="ARBA" id="ARBA00023125"/>
    </source>
</evidence>
<feature type="domain" description="GGDEF" evidence="5">
    <location>
        <begin position="639"/>
        <end position="758"/>
    </location>
</feature>
<dbReference type="InterPro" id="IPR036388">
    <property type="entry name" value="WH-like_DNA-bd_sf"/>
</dbReference>
<dbReference type="InterPro" id="IPR036641">
    <property type="entry name" value="HPT_dom_sf"/>
</dbReference>
<feature type="modified residue" description="4-aspartylphosphate" evidence="2">
    <location>
        <position position="51"/>
    </location>
</feature>
<protein>
    <submittedName>
        <fullName evidence="7">Multi-component transcriptional regulator</fullName>
    </submittedName>
</protein>
<dbReference type="SMART" id="SM00862">
    <property type="entry name" value="Trans_reg_C"/>
    <property type="match status" value="1"/>
</dbReference>
<dbReference type="AlphaFoldDB" id="A0A1Z4LSW7"/>
<feature type="DNA-binding region" description="OmpR/PhoB-type" evidence="3">
    <location>
        <begin position="124"/>
        <end position="222"/>
    </location>
</feature>
<dbReference type="NCBIfam" id="TIGR00254">
    <property type="entry name" value="GGDEF"/>
    <property type="match status" value="1"/>
</dbReference>
<feature type="domain" description="Response regulatory" evidence="4">
    <location>
        <begin position="474"/>
        <end position="590"/>
    </location>
</feature>
<evidence type="ECO:0000259" key="6">
    <source>
        <dbReference type="PROSITE" id="PS51755"/>
    </source>
</evidence>
<keyword evidence="2" id="KW-0597">Phosphoprotein</keyword>
<evidence type="ECO:0000256" key="2">
    <source>
        <dbReference type="PROSITE-ProRule" id="PRU00169"/>
    </source>
</evidence>
<evidence type="ECO:0000256" key="3">
    <source>
        <dbReference type="PROSITE-ProRule" id="PRU01091"/>
    </source>
</evidence>
<dbReference type="Gene3D" id="3.30.70.270">
    <property type="match status" value="1"/>
</dbReference>
<dbReference type="Pfam" id="PF01627">
    <property type="entry name" value="Hpt"/>
    <property type="match status" value="1"/>
</dbReference>
<dbReference type="GO" id="GO:0000156">
    <property type="term" value="F:phosphorelay response regulator activity"/>
    <property type="evidence" value="ECO:0007669"/>
    <property type="project" value="TreeGrafter"/>
</dbReference>
<dbReference type="InterPro" id="IPR001789">
    <property type="entry name" value="Sig_transdc_resp-reg_receiver"/>
</dbReference>
<dbReference type="CDD" id="cd01949">
    <property type="entry name" value="GGDEF"/>
    <property type="match status" value="1"/>
</dbReference>
<dbReference type="InterPro" id="IPR011006">
    <property type="entry name" value="CheY-like_superfamily"/>
</dbReference>
<dbReference type="Proteomes" id="UP000218418">
    <property type="component" value="Chromosome"/>
</dbReference>
<reference evidence="7 8" key="1">
    <citation type="submission" date="2017-06" db="EMBL/GenBank/DDBJ databases">
        <title>Genome sequencing of cyanobaciteial culture collection at National Institute for Environmental Studies (NIES).</title>
        <authorList>
            <person name="Hirose Y."/>
            <person name="Shimura Y."/>
            <person name="Fujisawa T."/>
            <person name="Nakamura Y."/>
            <person name="Kawachi M."/>
        </authorList>
    </citation>
    <scope>NUCLEOTIDE SEQUENCE [LARGE SCALE GENOMIC DNA]</scope>
    <source>
        <strain evidence="7 8">NIES-267</strain>
    </source>
</reference>
<dbReference type="Gene3D" id="1.10.10.10">
    <property type="entry name" value="Winged helix-like DNA-binding domain superfamily/Winged helix DNA-binding domain"/>
    <property type="match status" value="1"/>
</dbReference>
<evidence type="ECO:0000313" key="8">
    <source>
        <dbReference type="Proteomes" id="UP000218418"/>
    </source>
</evidence>
<dbReference type="SUPFAM" id="SSF46894">
    <property type="entry name" value="C-terminal effector domain of the bipartite response regulators"/>
    <property type="match status" value="1"/>
</dbReference>
<feature type="domain" description="OmpR/PhoB-type" evidence="6">
    <location>
        <begin position="124"/>
        <end position="222"/>
    </location>
</feature>
<dbReference type="CDD" id="cd00383">
    <property type="entry name" value="trans_reg_C"/>
    <property type="match status" value="1"/>
</dbReference>
<feature type="domain" description="Response regulatory" evidence="4">
    <location>
        <begin position="2"/>
        <end position="116"/>
    </location>
</feature>
<name>A0A1Z4LSW7_9CYAN</name>
<dbReference type="Pfam" id="PF00486">
    <property type="entry name" value="Trans_reg_C"/>
    <property type="match status" value="1"/>
</dbReference>
<dbReference type="Pfam" id="PF00990">
    <property type="entry name" value="GGDEF"/>
    <property type="match status" value="1"/>
</dbReference>
<dbReference type="SUPFAM" id="SSF52172">
    <property type="entry name" value="CheY-like"/>
    <property type="match status" value="3"/>
</dbReference>
<accession>A0A1Z4LSW7</accession>
<dbReference type="Pfam" id="PF00072">
    <property type="entry name" value="Response_reg"/>
    <property type="match status" value="2"/>
</dbReference>
<comment type="caution">
    <text evidence="2">Lacks conserved residue(s) required for the propagation of feature annotation.</text>
</comment>
<keyword evidence="1 3" id="KW-0238">DNA-binding</keyword>
<feature type="modified residue" description="4-aspartylphosphate" evidence="2">
    <location>
        <position position="523"/>
    </location>
</feature>
<dbReference type="SMART" id="SM00448">
    <property type="entry name" value="REC"/>
    <property type="match status" value="2"/>
</dbReference>
<dbReference type="SUPFAM" id="SSF55073">
    <property type="entry name" value="Nucleotide cyclase"/>
    <property type="match status" value="1"/>
</dbReference>